<gene>
    <name evidence="1" type="ordered locus">ETAE_0813</name>
</gene>
<dbReference type="AlphaFoldDB" id="A0AAU8P5E4"/>
<dbReference type="Proteomes" id="UP000002634">
    <property type="component" value="Chromosome"/>
</dbReference>
<protein>
    <submittedName>
        <fullName evidence="1">Uncharacterized protein</fullName>
    </submittedName>
</protein>
<keyword evidence="2" id="KW-1185">Reference proteome</keyword>
<reference evidence="1 2" key="1">
    <citation type="journal article" date="2009" name="PLoS ONE">
        <title>Genome sequence of the versatile fish pathogen Edwardsiella tarda provides insights into its adaptation to broad host ranges and intracellular niches.</title>
        <authorList>
            <person name="Wang Q."/>
            <person name="Yang M."/>
            <person name="Xiao J."/>
            <person name="Wu H."/>
            <person name="Wang X."/>
            <person name="Lv Y."/>
            <person name="Xu L."/>
            <person name="Zheng H."/>
            <person name="Wang S."/>
            <person name="Zhao G."/>
            <person name="Liu Q."/>
            <person name="Zhang Y."/>
        </authorList>
    </citation>
    <scope>NUCLEOTIDE SEQUENCE [LARGE SCALE GENOMIC DNA]</scope>
    <source>
        <strain evidence="2">EIB202 / CCTCC M208068</strain>
    </source>
</reference>
<organism evidence="1 2">
    <name type="scientific">Edwardsiella piscicida</name>
    <dbReference type="NCBI Taxonomy" id="1263550"/>
    <lineage>
        <taxon>Bacteria</taxon>
        <taxon>Pseudomonadati</taxon>
        <taxon>Pseudomonadota</taxon>
        <taxon>Gammaproteobacteria</taxon>
        <taxon>Enterobacterales</taxon>
        <taxon>Hafniaceae</taxon>
        <taxon>Edwardsiella</taxon>
    </lineage>
</organism>
<sequence>MKNENTDSWRKTKFCFNLLLCSYPDRSCAISLFMCSDLGFS</sequence>
<dbReference type="EMBL" id="CP001135">
    <property type="protein sequence ID" value="ACY83658.1"/>
    <property type="molecule type" value="Genomic_DNA"/>
</dbReference>
<accession>A0AAU8P5E4</accession>
<evidence type="ECO:0000313" key="1">
    <source>
        <dbReference type="EMBL" id="ACY83658.1"/>
    </source>
</evidence>
<proteinExistence type="predicted"/>
<dbReference type="KEGG" id="etr:ETAE_0813"/>
<evidence type="ECO:0000313" key="2">
    <source>
        <dbReference type="Proteomes" id="UP000002634"/>
    </source>
</evidence>
<name>A0AAU8P5E4_EDWPI</name>